<dbReference type="InterPro" id="IPR000064">
    <property type="entry name" value="NLP_P60_dom"/>
</dbReference>
<dbReference type="InterPro" id="IPR051794">
    <property type="entry name" value="PG_Endopeptidase_C40"/>
</dbReference>
<keyword evidence="9" id="KW-1185">Reference proteome</keyword>
<reference evidence="8 9" key="1">
    <citation type="submission" date="2016-10" db="EMBL/GenBank/DDBJ databases">
        <authorList>
            <person name="Varghese N."/>
            <person name="Submissions S."/>
        </authorList>
    </citation>
    <scope>NUCLEOTIDE SEQUENCE [LARGE SCALE GENOMIC DNA]</scope>
    <source>
        <strain evidence="8 9">DSM 9169</strain>
    </source>
</reference>
<dbReference type="PANTHER" id="PTHR47359:SF3">
    <property type="entry name" value="NLP_P60 DOMAIN-CONTAINING PROTEIN-RELATED"/>
    <property type="match status" value="1"/>
</dbReference>
<evidence type="ECO:0000256" key="6">
    <source>
        <dbReference type="SAM" id="MobiDB-lite"/>
    </source>
</evidence>
<name>A0ABY0VAJ1_9ACTO</name>
<feature type="compositionally biased region" description="Basic and acidic residues" evidence="6">
    <location>
        <begin position="198"/>
        <end position="207"/>
    </location>
</feature>
<keyword evidence="3 8" id="KW-0378">Hydrolase</keyword>
<dbReference type="GO" id="GO:0016787">
    <property type="term" value="F:hydrolase activity"/>
    <property type="evidence" value="ECO:0007669"/>
    <property type="project" value="UniProtKB-KW"/>
</dbReference>
<evidence type="ECO:0000313" key="9">
    <source>
        <dbReference type="Proteomes" id="UP000198976"/>
    </source>
</evidence>
<dbReference type="InterPro" id="IPR038765">
    <property type="entry name" value="Papain-like_cys_pep_sf"/>
</dbReference>
<organism evidence="8 9">
    <name type="scientific">Schaalia radingae</name>
    <dbReference type="NCBI Taxonomy" id="131110"/>
    <lineage>
        <taxon>Bacteria</taxon>
        <taxon>Bacillati</taxon>
        <taxon>Actinomycetota</taxon>
        <taxon>Actinomycetes</taxon>
        <taxon>Actinomycetales</taxon>
        <taxon>Actinomycetaceae</taxon>
        <taxon>Schaalia</taxon>
    </lineage>
</organism>
<dbReference type="Pfam" id="PF00877">
    <property type="entry name" value="NLPC_P60"/>
    <property type="match status" value="1"/>
</dbReference>
<feature type="coiled-coil region" evidence="5">
    <location>
        <begin position="100"/>
        <end position="134"/>
    </location>
</feature>
<keyword evidence="2" id="KW-0645">Protease</keyword>
<proteinExistence type="inferred from homology"/>
<feature type="compositionally biased region" description="Pro residues" evidence="6">
    <location>
        <begin position="314"/>
        <end position="330"/>
    </location>
</feature>
<evidence type="ECO:0000259" key="7">
    <source>
        <dbReference type="PROSITE" id="PS51935"/>
    </source>
</evidence>
<evidence type="ECO:0000313" key="8">
    <source>
        <dbReference type="EMBL" id="SDU02736.1"/>
    </source>
</evidence>
<dbReference type="RefSeq" id="WP_227469098.1">
    <property type="nucleotide sequence ID" value="NZ_LT629792.1"/>
</dbReference>
<dbReference type="Gene3D" id="3.90.1720.10">
    <property type="entry name" value="endopeptidase domain like (from Nostoc punctiforme)"/>
    <property type="match status" value="1"/>
</dbReference>
<feature type="region of interest" description="Disordered" evidence="6">
    <location>
        <begin position="281"/>
        <end position="337"/>
    </location>
</feature>
<sequence>MKRQVYGKVLSHFGQKAPRRASGRYALTALFMSGLLAVSAGVAMPASYADDTPSQDDINQARAEADAAKMSVGQIEVELAAVSQRASDAMRNAQIAGEELNKARLDLDAATAAANKARDDADKAQAEFDKGRQELAAIAQTAYRSEGSSLDAAAAYLQADGLRSVEFKQTTLDSFANNADTKMQRVAALEKVASVMKESAESAEQRQQKATNEVQERTDAAQNAANSALASQQATEARRSELVAELARKENTTVELINQREAELERRRVEAARKAAEEESARLAALAARQEEEAATQGRQEETYTPPSRETRPTPTPTPTPAPTPDPAPAPSYGGSGGAQTAVNAAYSFLGVPYVWAGESYAGVDCSGLVMLAWRQAGVYLPHYSASQYGYGTRIPLSQRQPGDLLFWSSDGSQSGIYHVAIALGGDQMIEAPYPGTTVRVTSIYGWSGSLMPYVVRL</sequence>
<dbReference type="SUPFAM" id="SSF54001">
    <property type="entry name" value="Cysteine proteinases"/>
    <property type="match status" value="1"/>
</dbReference>
<keyword evidence="5" id="KW-0175">Coiled coil</keyword>
<dbReference type="EMBL" id="LT629792">
    <property type="protein sequence ID" value="SDU02736.1"/>
    <property type="molecule type" value="Genomic_DNA"/>
</dbReference>
<feature type="domain" description="NlpC/P60" evidence="7">
    <location>
        <begin position="336"/>
        <end position="458"/>
    </location>
</feature>
<dbReference type="PANTHER" id="PTHR47359">
    <property type="entry name" value="PEPTIDOGLYCAN DL-ENDOPEPTIDASE CWLO"/>
    <property type="match status" value="1"/>
</dbReference>
<evidence type="ECO:0000256" key="1">
    <source>
        <dbReference type="ARBA" id="ARBA00007074"/>
    </source>
</evidence>
<evidence type="ECO:0000256" key="3">
    <source>
        <dbReference type="ARBA" id="ARBA00022801"/>
    </source>
</evidence>
<accession>A0ABY0VAJ1</accession>
<keyword evidence="4" id="KW-0788">Thiol protease</keyword>
<feature type="region of interest" description="Disordered" evidence="6">
    <location>
        <begin position="198"/>
        <end position="236"/>
    </location>
</feature>
<comment type="similarity">
    <text evidence="1">Belongs to the peptidase C40 family.</text>
</comment>
<feature type="compositionally biased region" description="Low complexity" evidence="6">
    <location>
        <begin position="295"/>
        <end position="308"/>
    </location>
</feature>
<evidence type="ECO:0000256" key="5">
    <source>
        <dbReference type="SAM" id="Coils"/>
    </source>
</evidence>
<evidence type="ECO:0000256" key="2">
    <source>
        <dbReference type="ARBA" id="ARBA00022670"/>
    </source>
</evidence>
<feature type="compositionally biased region" description="Low complexity" evidence="6">
    <location>
        <begin position="220"/>
        <end position="234"/>
    </location>
</feature>
<evidence type="ECO:0000256" key="4">
    <source>
        <dbReference type="ARBA" id="ARBA00022807"/>
    </source>
</evidence>
<protein>
    <submittedName>
        <fullName evidence="8">Cell wall-associated hydrolase, NlpC family</fullName>
    </submittedName>
</protein>
<dbReference type="PROSITE" id="PS51935">
    <property type="entry name" value="NLPC_P60"/>
    <property type="match status" value="1"/>
</dbReference>
<dbReference type="Proteomes" id="UP000198976">
    <property type="component" value="Chromosome I"/>
</dbReference>
<gene>
    <name evidence="8" type="ORF">SAMN04489714_1710</name>
</gene>